<evidence type="ECO:0000256" key="6">
    <source>
        <dbReference type="ARBA" id="ARBA00037847"/>
    </source>
</evidence>
<dbReference type="OrthoDB" id="77878at2759"/>
<evidence type="ECO:0000256" key="5">
    <source>
        <dbReference type="ARBA" id="ARBA00023242"/>
    </source>
</evidence>
<sequence length="295" mass="32926">MSENPSFRSLSHSISLYEPLEPSKGELVILATWLSGTAKHIAKYTSLYRVLAPKARILLIQAPLDSFLAPYPIQTRNIRPAINPIAQVLEDCESETLSNSGHSLVTPHVLLHVFSNGGANNVLQLLKLWKSETGTPMPLCGLVIDSALATGGYEQNYRGFQQSIPNNAIFRLLGPVAAGYALLVLEISIALGRYPRPETAIRQSFFDEMLVKVGGPDNLSTKRICYFASKADQNTPFENIVSHSEEAKWRGWSVDLHLWDDTGHCNHLGKHEKEYVKALRDIWMPKKQNPVRSRL</sequence>
<keyword evidence="3" id="KW-1133">Transmembrane helix</keyword>
<evidence type="ECO:0000256" key="4">
    <source>
        <dbReference type="ARBA" id="ARBA00023136"/>
    </source>
</evidence>
<evidence type="ECO:0000256" key="3">
    <source>
        <dbReference type="ARBA" id="ARBA00022989"/>
    </source>
</evidence>
<organism evidence="7 8">
    <name type="scientific">Aaosphaeria arxii CBS 175.79</name>
    <dbReference type="NCBI Taxonomy" id="1450172"/>
    <lineage>
        <taxon>Eukaryota</taxon>
        <taxon>Fungi</taxon>
        <taxon>Dikarya</taxon>
        <taxon>Ascomycota</taxon>
        <taxon>Pezizomycotina</taxon>
        <taxon>Dothideomycetes</taxon>
        <taxon>Pleosporomycetidae</taxon>
        <taxon>Pleosporales</taxon>
        <taxon>Pleosporales incertae sedis</taxon>
        <taxon>Aaosphaeria</taxon>
    </lineage>
</organism>
<name>A0A6A5XCB5_9PLEO</name>
<dbReference type="PANTHER" id="PTHR12265:SF30">
    <property type="entry name" value="TRANSMEMBRANE PROTEIN 53"/>
    <property type="match status" value="1"/>
</dbReference>
<keyword evidence="2" id="KW-0812">Transmembrane</keyword>
<gene>
    <name evidence="7" type="ORF">BU24DRAFT_427680</name>
</gene>
<dbReference type="PANTHER" id="PTHR12265">
    <property type="entry name" value="TRANSMEMBRANE PROTEIN 53"/>
    <property type="match status" value="1"/>
</dbReference>
<keyword evidence="4" id="KW-0472">Membrane</keyword>
<proteinExistence type="predicted"/>
<protein>
    <recommendedName>
        <fullName evidence="9">Indole-diterpene biosynthesis protein-like protein PaxU</fullName>
    </recommendedName>
</protein>
<reference evidence="7" key="1">
    <citation type="journal article" date="2020" name="Stud. Mycol.">
        <title>101 Dothideomycetes genomes: a test case for predicting lifestyles and emergence of pathogens.</title>
        <authorList>
            <person name="Haridas S."/>
            <person name="Albert R."/>
            <person name="Binder M."/>
            <person name="Bloem J."/>
            <person name="Labutti K."/>
            <person name="Salamov A."/>
            <person name="Andreopoulos B."/>
            <person name="Baker S."/>
            <person name="Barry K."/>
            <person name="Bills G."/>
            <person name="Bluhm B."/>
            <person name="Cannon C."/>
            <person name="Castanera R."/>
            <person name="Culley D."/>
            <person name="Daum C."/>
            <person name="Ezra D."/>
            <person name="Gonzalez J."/>
            <person name="Henrissat B."/>
            <person name="Kuo A."/>
            <person name="Liang C."/>
            <person name="Lipzen A."/>
            <person name="Lutzoni F."/>
            <person name="Magnuson J."/>
            <person name="Mondo S."/>
            <person name="Nolan M."/>
            <person name="Ohm R."/>
            <person name="Pangilinan J."/>
            <person name="Park H.-J."/>
            <person name="Ramirez L."/>
            <person name="Alfaro M."/>
            <person name="Sun H."/>
            <person name="Tritt A."/>
            <person name="Yoshinaga Y."/>
            <person name="Zwiers L.-H."/>
            <person name="Turgeon B."/>
            <person name="Goodwin S."/>
            <person name="Spatafora J."/>
            <person name="Crous P."/>
            <person name="Grigoriev I."/>
        </authorList>
    </citation>
    <scope>NUCLEOTIDE SEQUENCE</scope>
    <source>
        <strain evidence="7">CBS 175.79</strain>
    </source>
</reference>
<comment type="subcellular location">
    <subcellularLocation>
        <location evidence="6">Endomembrane system</location>
        <topology evidence="6">Single-pass membrane protein</topology>
    </subcellularLocation>
    <subcellularLocation>
        <location evidence="1">Nucleus membrane</location>
    </subcellularLocation>
</comment>
<accession>A0A6A5XCB5</accession>
<dbReference type="Proteomes" id="UP000799778">
    <property type="component" value="Unassembled WGS sequence"/>
</dbReference>
<dbReference type="GO" id="GO:0031965">
    <property type="term" value="C:nuclear membrane"/>
    <property type="evidence" value="ECO:0007669"/>
    <property type="project" value="UniProtKB-SubCell"/>
</dbReference>
<evidence type="ECO:0008006" key="9">
    <source>
        <dbReference type="Google" id="ProtNLM"/>
    </source>
</evidence>
<keyword evidence="5" id="KW-0539">Nucleus</keyword>
<keyword evidence="8" id="KW-1185">Reference proteome</keyword>
<dbReference type="RefSeq" id="XP_033378899.1">
    <property type="nucleotide sequence ID" value="XM_033529274.1"/>
</dbReference>
<evidence type="ECO:0000256" key="2">
    <source>
        <dbReference type="ARBA" id="ARBA00022692"/>
    </source>
</evidence>
<dbReference type="InterPro" id="IPR008547">
    <property type="entry name" value="DUF829_TMEM53"/>
</dbReference>
<dbReference type="EMBL" id="ML978076">
    <property type="protein sequence ID" value="KAF2010560.1"/>
    <property type="molecule type" value="Genomic_DNA"/>
</dbReference>
<evidence type="ECO:0000313" key="8">
    <source>
        <dbReference type="Proteomes" id="UP000799778"/>
    </source>
</evidence>
<dbReference type="Pfam" id="PF05705">
    <property type="entry name" value="DUF829"/>
    <property type="match status" value="1"/>
</dbReference>
<evidence type="ECO:0000256" key="1">
    <source>
        <dbReference type="ARBA" id="ARBA00004126"/>
    </source>
</evidence>
<dbReference type="AlphaFoldDB" id="A0A6A5XCB5"/>
<dbReference type="GeneID" id="54286671"/>
<evidence type="ECO:0000313" key="7">
    <source>
        <dbReference type="EMBL" id="KAF2010560.1"/>
    </source>
</evidence>